<dbReference type="InterPro" id="IPR046331">
    <property type="entry name" value="GPAM1-like"/>
</dbReference>
<feature type="region of interest" description="Disordered" evidence="1">
    <location>
        <begin position="242"/>
        <end position="341"/>
    </location>
</feature>
<feature type="compositionally biased region" description="Polar residues" evidence="1">
    <location>
        <begin position="327"/>
        <end position="341"/>
    </location>
</feature>
<sequence length="341" mass="38911">MGPELPSHLRSRDEVSSCREGADKNTDTSTSILGPALPPDFRFASKEPRSEDFDTRPVNSDTQDSQNGQKRIKQSLPEIIGPILPPHLRHLEPGPSTQRSGSDDSGSSSALESDSDGEVIGPCVDLQGGDYDVRKEFEERQRRAEKNETYEPARESWMTELPRDRTGVRVSGTEARTFLKRGGEDFALDDSWTDVVGQKKRPQAADNSRIEKEQLAMAQRKRDAEIDASLIDYNAAKRSKALIDLHQENKTARRNTADKKKDRKKDKKKREKDKKKKKDKKSRSKKKKKDDNRQESMPERRPFCWEEDMRVSMVDTSRAKSMLDRTLLQSRFASGKTQKYL</sequence>
<evidence type="ECO:0000313" key="2">
    <source>
        <dbReference type="EnsemblMetazoa" id="XP_022670729"/>
    </source>
</evidence>
<dbReference type="FunCoup" id="A0A7M7KU89">
    <property type="interactions" value="651"/>
</dbReference>
<dbReference type="OrthoDB" id="341477at2759"/>
<evidence type="ECO:0000313" key="3">
    <source>
        <dbReference type="Proteomes" id="UP000594260"/>
    </source>
</evidence>
<name>A0A7M7KU89_VARDE</name>
<feature type="region of interest" description="Disordered" evidence="1">
    <location>
        <begin position="1"/>
        <end position="168"/>
    </location>
</feature>
<keyword evidence="3" id="KW-1185">Reference proteome</keyword>
<feature type="compositionally biased region" description="Basic and acidic residues" evidence="1">
    <location>
        <begin position="131"/>
        <end position="154"/>
    </location>
</feature>
<organism evidence="2 3">
    <name type="scientific">Varroa destructor</name>
    <name type="common">Honeybee mite</name>
    <dbReference type="NCBI Taxonomy" id="109461"/>
    <lineage>
        <taxon>Eukaryota</taxon>
        <taxon>Metazoa</taxon>
        <taxon>Ecdysozoa</taxon>
        <taxon>Arthropoda</taxon>
        <taxon>Chelicerata</taxon>
        <taxon>Arachnida</taxon>
        <taxon>Acari</taxon>
        <taxon>Parasitiformes</taxon>
        <taxon>Mesostigmata</taxon>
        <taxon>Gamasina</taxon>
        <taxon>Dermanyssoidea</taxon>
        <taxon>Varroidae</taxon>
        <taxon>Varroa</taxon>
    </lineage>
</organism>
<dbReference type="KEGG" id="vde:111254298"/>
<feature type="region of interest" description="Disordered" evidence="1">
    <location>
        <begin position="195"/>
        <end position="226"/>
    </location>
</feature>
<reference evidence="2" key="1">
    <citation type="submission" date="2021-01" db="UniProtKB">
        <authorList>
            <consortium name="EnsemblMetazoa"/>
        </authorList>
    </citation>
    <scope>IDENTIFICATION</scope>
</reference>
<feature type="compositionally biased region" description="Basic residues" evidence="1">
    <location>
        <begin position="261"/>
        <end position="288"/>
    </location>
</feature>
<dbReference type="AlphaFoldDB" id="A0A7M7KU89"/>
<dbReference type="InParanoid" id="A0A7M7KU89"/>
<feature type="compositionally biased region" description="Basic and acidic residues" evidence="1">
    <location>
        <begin position="289"/>
        <end position="310"/>
    </location>
</feature>
<dbReference type="EnsemblMetazoa" id="XM_022814994">
    <property type="protein sequence ID" value="XP_022670729"/>
    <property type="gene ID" value="LOC111254298"/>
</dbReference>
<evidence type="ECO:0008006" key="4">
    <source>
        <dbReference type="Google" id="ProtNLM"/>
    </source>
</evidence>
<feature type="compositionally biased region" description="Basic and acidic residues" evidence="1">
    <location>
        <begin position="242"/>
        <end position="260"/>
    </location>
</feature>
<dbReference type="GeneID" id="111254298"/>
<proteinExistence type="predicted"/>
<protein>
    <recommendedName>
        <fullName evidence="4">GPALPP motifs-containing protein 1</fullName>
    </recommendedName>
</protein>
<feature type="compositionally biased region" description="Basic and acidic residues" evidence="1">
    <location>
        <begin position="43"/>
        <end position="55"/>
    </location>
</feature>
<feature type="compositionally biased region" description="Basic and acidic residues" evidence="1">
    <location>
        <begin position="10"/>
        <end position="26"/>
    </location>
</feature>
<evidence type="ECO:0000256" key="1">
    <source>
        <dbReference type="SAM" id="MobiDB-lite"/>
    </source>
</evidence>
<feature type="compositionally biased region" description="Low complexity" evidence="1">
    <location>
        <begin position="103"/>
        <end position="112"/>
    </location>
</feature>
<dbReference type="Proteomes" id="UP000594260">
    <property type="component" value="Unplaced"/>
</dbReference>
<dbReference type="PANTHER" id="PTHR46370">
    <property type="entry name" value="GPALPP MOTIFS-CONTAINING PROTEIN 1"/>
    <property type="match status" value="1"/>
</dbReference>
<feature type="compositionally biased region" description="Polar residues" evidence="1">
    <location>
        <begin position="57"/>
        <end position="69"/>
    </location>
</feature>
<dbReference type="RefSeq" id="XP_022670729.1">
    <property type="nucleotide sequence ID" value="XM_022814994.1"/>
</dbReference>
<feature type="compositionally biased region" description="Basic and acidic residues" evidence="1">
    <location>
        <begin position="208"/>
        <end position="225"/>
    </location>
</feature>
<accession>A0A7M7KU89</accession>
<dbReference type="PANTHER" id="PTHR46370:SF1">
    <property type="entry name" value="GPALPP MOTIFS-CONTAINING PROTEIN 1"/>
    <property type="match status" value="1"/>
</dbReference>